<evidence type="ECO:0000313" key="2">
    <source>
        <dbReference type="Proteomes" id="UP000499080"/>
    </source>
</evidence>
<keyword evidence="2" id="KW-1185">Reference proteome</keyword>
<proteinExistence type="predicted"/>
<accession>A0A4Y2QZA5</accession>
<organism evidence="1 2">
    <name type="scientific">Araneus ventricosus</name>
    <name type="common">Orbweaver spider</name>
    <name type="synonym">Epeira ventricosa</name>
    <dbReference type="NCBI Taxonomy" id="182803"/>
    <lineage>
        <taxon>Eukaryota</taxon>
        <taxon>Metazoa</taxon>
        <taxon>Ecdysozoa</taxon>
        <taxon>Arthropoda</taxon>
        <taxon>Chelicerata</taxon>
        <taxon>Arachnida</taxon>
        <taxon>Araneae</taxon>
        <taxon>Araneomorphae</taxon>
        <taxon>Entelegynae</taxon>
        <taxon>Araneoidea</taxon>
        <taxon>Araneidae</taxon>
        <taxon>Araneus</taxon>
    </lineage>
</organism>
<gene>
    <name evidence="1" type="ORF">AVEN_173827_1</name>
</gene>
<dbReference type="AlphaFoldDB" id="A0A4Y2QZA5"/>
<protein>
    <submittedName>
        <fullName evidence="1">Uncharacterized protein</fullName>
    </submittedName>
</protein>
<comment type="caution">
    <text evidence="1">The sequence shown here is derived from an EMBL/GenBank/DDBJ whole genome shotgun (WGS) entry which is preliminary data.</text>
</comment>
<dbReference type="EMBL" id="BGPR01015285">
    <property type="protein sequence ID" value="GBN68658.1"/>
    <property type="molecule type" value="Genomic_DNA"/>
</dbReference>
<reference evidence="1 2" key="1">
    <citation type="journal article" date="2019" name="Sci. Rep.">
        <title>Orb-weaving spider Araneus ventricosus genome elucidates the spidroin gene catalogue.</title>
        <authorList>
            <person name="Kono N."/>
            <person name="Nakamura H."/>
            <person name="Ohtoshi R."/>
            <person name="Moran D.A.P."/>
            <person name="Shinohara A."/>
            <person name="Yoshida Y."/>
            <person name="Fujiwara M."/>
            <person name="Mori M."/>
            <person name="Tomita M."/>
            <person name="Arakawa K."/>
        </authorList>
    </citation>
    <scope>NUCLEOTIDE SEQUENCE [LARGE SCALE GENOMIC DNA]</scope>
</reference>
<name>A0A4Y2QZA5_ARAVE</name>
<sequence length="243" mass="27829">MVGIYHLCKKFETTGSTENKRMRDRKPKTSIREDYEWVMIDEDLQKFSESRVMRTITIGRLPIRNLPKNVKGCGDDQVAAHHRWQQYHWHLLTSNTSTATLQRYSNRVYGIRQANLRASEEPVQTRQRLQQRLQQRSTARQQTCGHLKNLVQPLAASTATLATVYGIRARTYGYLKNLSNSAASIAKRLGRETYGRLRTTCELNSHRQSTAQKLSSSEGAIQTYSVCSNNALGKKSKIIWLTP</sequence>
<evidence type="ECO:0000313" key="1">
    <source>
        <dbReference type="EMBL" id="GBN68658.1"/>
    </source>
</evidence>
<dbReference type="Proteomes" id="UP000499080">
    <property type="component" value="Unassembled WGS sequence"/>
</dbReference>